<sequence length="246" mass="26841">MSNKWYWMFRNVLIGPALKVWNRVEVTGLENIPATGPVVIASNHQSVMDSFYFPAVCPREVTFPAKSEYFTNTGVLGAVQRWFFKATAQVPVDRKASNAGDATLEAATRILDKGEIFAIYPEGTRSPDGRIYKGRTGMARIALANHVDIVPVAMIGARNANPIGTWVPRPAKVRMKVGEPIDARGYVASLGIDPDSREASRPLTDHVMAILSDMAGEPYVDVYASDVKESLAAGHGYPYGAEPNSR</sequence>
<dbReference type="STRING" id="136857.CTEST_09040"/>
<dbReference type="OrthoDB" id="9808424at2"/>
<dbReference type="RefSeq" id="WP_047253450.1">
    <property type="nucleotide sequence ID" value="NZ_CP011545.1"/>
</dbReference>
<dbReference type="PANTHER" id="PTHR10434">
    <property type="entry name" value="1-ACYL-SN-GLYCEROL-3-PHOSPHATE ACYLTRANSFERASE"/>
    <property type="match status" value="1"/>
</dbReference>
<dbReference type="Pfam" id="PF01553">
    <property type="entry name" value="Acyltransferase"/>
    <property type="match status" value="1"/>
</dbReference>
<reference evidence="5" key="2">
    <citation type="submission" date="2015-05" db="EMBL/GenBank/DDBJ databases">
        <title>Complete genome sequence of Corynebacterium testudinoris DSM 44614, recovered from necrotic lesions in the mouth of a tortoise.</title>
        <authorList>
            <person name="Ruckert C."/>
            <person name="Albersmeier A."/>
            <person name="Winkler A."/>
            <person name="Tauch A."/>
        </authorList>
    </citation>
    <scope>NUCLEOTIDE SEQUENCE [LARGE SCALE GENOMIC DNA]</scope>
    <source>
        <strain evidence="5">DSM 44614</strain>
    </source>
</reference>
<name>A0A0G3HDN8_9CORY</name>
<protein>
    <submittedName>
        <fullName evidence="4">1-acyl-sn-glycerol-3-phosphate acyltransferase</fullName>
        <ecNumber evidence="4">2.3.1.51</ecNumber>
    </submittedName>
</protein>
<dbReference type="GO" id="GO:0005886">
    <property type="term" value="C:plasma membrane"/>
    <property type="evidence" value="ECO:0007669"/>
    <property type="project" value="TreeGrafter"/>
</dbReference>
<dbReference type="SMART" id="SM00563">
    <property type="entry name" value="PlsC"/>
    <property type="match status" value="1"/>
</dbReference>
<keyword evidence="2 4" id="KW-0012">Acyltransferase</keyword>
<dbReference type="EC" id="2.3.1.51" evidence="4"/>
<evidence type="ECO:0000256" key="2">
    <source>
        <dbReference type="ARBA" id="ARBA00023315"/>
    </source>
</evidence>
<evidence type="ECO:0000259" key="3">
    <source>
        <dbReference type="SMART" id="SM00563"/>
    </source>
</evidence>
<dbReference type="EMBL" id="CP011545">
    <property type="protein sequence ID" value="AKK09237.1"/>
    <property type="molecule type" value="Genomic_DNA"/>
</dbReference>
<feature type="domain" description="Phospholipid/glycerol acyltransferase" evidence="3">
    <location>
        <begin position="38"/>
        <end position="157"/>
    </location>
</feature>
<dbReference type="CDD" id="cd07989">
    <property type="entry name" value="LPLAT_AGPAT-like"/>
    <property type="match status" value="1"/>
</dbReference>
<evidence type="ECO:0000313" key="5">
    <source>
        <dbReference type="Proteomes" id="UP000035540"/>
    </source>
</evidence>
<dbReference type="GO" id="GO:0006654">
    <property type="term" value="P:phosphatidic acid biosynthetic process"/>
    <property type="evidence" value="ECO:0007669"/>
    <property type="project" value="TreeGrafter"/>
</dbReference>
<dbReference type="PANTHER" id="PTHR10434:SF11">
    <property type="entry name" value="1-ACYL-SN-GLYCEROL-3-PHOSPHATE ACYLTRANSFERASE"/>
    <property type="match status" value="1"/>
</dbReference>
<organism evidence="4 5">
    <name type="scientific">Corynebacterium testudinoris</name>
    <dbReference type="NCBI Taxonomy" id="136857"/>
    <lineage>
        <taxon>Bacteria</taxon>
        <taxon>Bacillati</taxon>
        <taxon>Actinomycetota</taxon>
        <taxon>Actinomycetes</taxon>
        <taxon>Mycobacteriales</taxon>
        <taxon>Corynebacteriaceae</taxon>
        <taxon>Corynebacterium</taxon>
    </lineage>
</organism>
<dbReference type="Proteomes" id="UP000035540">
    <property type="component" value="Chromosome"/>
</dbReference>
<dbReference type="GO" id="GO:0003841">
    <property type="term" value="F:1-acylglycerol-3-phosphate O-acyltransferase activity"/>
    <property type="evidence" value="ECO:0007669"/>
    <property type="project" value="UniProtKB-EC"/>
</dbReference>
<dbReference type="PATRIC" id="fig|136857.5.peg.1797"/>
<accession>A0A0G3HDN8</accession>
<reference evidence="4 5" key="1">
    <citation type="journal article" date="2015" name="Genome Announc.">
        <title>Complete Genome Sequence of the Type Strain Corynebacterium testudinoris DSM 44614, Recovered from Necrotic Lesions in the Mouth of a Tortoise.</title>
        <authorList>
            <person name="Ruckert C."/>
            <person name="Kriete M."/>
            <person name="Jaenicke S."/>
            <person name="Winkler A."/>
            <person name="Tauch A."/>
        </authorList>
    </citation>
    <scope>NUCLEOTIDE SEQUENCE [LARGE SCALE GENOMIC DNA]</scope>
    <source>
        <strain evidence="4 5">DSM 44614</strain>
    </source>
</reference>
<evidence type="ECO:0000256" key="1">
    <source>
        <dbReference type="ARBA" id="ARBA00022679"/>
    </source>
</evidence>
<dbReference type="InterPro" id="IPR002123">
    <property type="entry name" value="Plipid/glycerol_acylTrfase"/>
</dbReference>
<evidence type="ECO:0000313" key="4">
    <source>
        <dbReference type="EMBL" id="AKK09237.1"/>
    </source>
</evidence>
<proteinExistence type="predicted"/>
<dbReference type="SUPFAM" id="SSF69593">
    <property type="entry name" value="Glycerol-3-phosphate (1)-acyltransferase"/>
    <property type="match status" value="1"/>
</dbReference>
<dbReference type="AlphaFoldDB" id="A0A0G3HDN8"/>
<dbReference type="KEGG" id="cted:CTEST_09040"/>
<gene>
    <name evidence="4" type="primary">plsC</name>
    <name evidence="4" type="ORF">CTEST_09040</name>
</gene>
<keyword evidence="1 4" id="KW-0808">Transferase</keyword>
<keyword evidence="5" id="KW-1185">Reference proteome</keyword>